<keyword evidence="4" id="KW-0227">DNA damage</keyword>
<dbReference type="InterPro" id="IPR043502">
    <property type="entry name" value="DNA/RNA_pol_sf"/>
</dbReference>
<dbReference type="GO" id="GO:0005657">
    <property type="term" value="C:replication fork"/>
    <property type="evidence" value="ECO:0007669"/>
    <property type="project" value="UniProtKB-ARBA"/>
</dbReference>
<dbReference type="GO" id="GO:0005634">
    <property type="term" value="C:nucleus"/>
    <property type="evidence" value="ECO:0007669"/>
    <property type="project" value="UniProtKB-SubCell"/>
</dbReference>
<dbReference type="InterPro" id="IPR041298">
    <property type="entry name" value="UBZ3"/>
</dbReference>
<dbReference type="GO" id="GO:0042276">
    <property type="term" value="P:error-prone translesion synthesis"/>
    <property type="evidence" value="ECO:0007669"/>
    <property type="project" value="TreeGrafter"/>
</dbReference>
<evidence type="ECO:0000256" key="2">
    <source>
        <dbReference type="ARBA" id="ARBA00022679"/>
    </source>
</evidence>
<dbReference type="EMBL" id="JAACJJ010000014">
    <property type="protein sequence ID" value="KAF5327177.1"/>
    <property type="molecule type" value="Genomic_DNA"/>
</dbReference>
<keyword evidence="2" id="KW-0808">Transferase</keyword>
<evidence type="ECO:0000256" key="5">
    <source>
        <dbReference type="ARBA" id="ARBA00022771"/>
    </source>
</evidence>
<dbReference type="Pfam" id="PF00817">
    <property type="entry name" value="IMS"/>
    <property type="match status" value="1"/>
</dbReference>
<evidence type="ECO:0000259" key="12">
    <source>
        <dbReference type="PROSITE" id="PS51907"/>
    </source>
</evidence>
<evidence type="ECO:0000256" key="4">
    <source>
        <dbReference type="ARBA" id="ARBA00022763"/>
    </source>
</evidence>
<dbReference type="SUPFAM" id="SSF56672">
    <property type="entry name" value="DNA/RNA polymerases"/>
    <property type="match status" value="1"/>
</dbReference>
<feature type="compositionally biased region" description="Basic and acidic residues" evidence="10">
    <location>
        <begin position="258"/>
        <end position="271"/>
    </location>
</feature>
<dbReference type="PIRSF" id="PIRSF036603">
    <property type="entry name" value="DPol_eta"/>
    <property type="match status" value="1"/>
</dbReference>
<keyword evidence="5" id="KW-0863">Zinc-finger</keyword>
<feature type="region of interest" description="Disordered" evidence="10">
    <location>
        <begin position="205"/>
        <end position="274"/>
    </location>
</feature>
<dbReference type="Pfam" id="PF21704">
    <property type="entry name" value="POLH-Rev1_HhH"/>
    <property type="match status" value="1"/>
</dbReference>
<dbReference type="GO" id="GO:0070987">
    <property type="term" value="P:error-free translesion synthesis"/>
    <property type="evidence" value="ECO:0007669"/>
    <property type="project" value="UniProtKB-ARBA"/>
</dbReference>
<proteinExistence type="predicted"/>
<feature type="compositionally biased region" description="Pro residues" evidence="10">
    <location>
        <begin position="227"/>
        <end position="238"/>
    </location>
</feature>
<dbReference type="InterPro" id="IPR043128">
    <property type="entry name" value="Rev_trsase/Diguanyl_cyclase"/>
</dbReference>
<feature type="compositionally biased region" description="Polar residues" evidence="10">
    <location>
        <begin position="245"/>
        <end position="256"/>
    </location>
</feature>
<dbReference type="AlphaFoldDB" id="A0A8H5F889"/>
<dbReference type="GO" id="GO:0035861">
    <property type="term" value="C:site of double-strand break"/>
    <property type="evidence" value="ECO:0007669"/>
    <property type="project" value="TreeGrafter"/>
</dbReference>
<evidence type="ECO:0000256" key="7">
    <source>
        <dbReference type="ARBA" id="ARBA00023204"/>
    </source>
</evidence>
<dbReference type="FunFam" id="1.10.150.20:FF:000014">
    <property type="entry name" value="Polymerase (DNA directed), eta"/>
    <property type="match status" value="1"/>
</dbReference>
<dbReference type="PANTHER" id="PTHR45873:SF1">
    <property type="entry name" value="DNA POLYMERASE ETA"/>
    <property type="match status" value="1"/>
</dbReference>
<dbReference type="FunFam" id="3.40.1170.60:FF:000008">
    <property type="entry name" value="DNA polymerase eta subunit"/>
    <property type="match status" value="1"/>
</dbReference>
<reference evidence="13 14" key="1">
    <citation type="journal article" date="2020" name="ISME J.">
        <title>Uncovering the hidden diversity of litter-decomposition mechanisms in mushroom-forming fungi.</title>
        <authorList>
            <person name="Floudas D."/>
            <person name="Bentzer J."/>
            <person name="Ahren D."/>
            <person name="Johansson T."/>
            <person name="Persson P."/>
            <person name="Tunlid A."/>
        </authorList>
    </citation>
    <scope>NUCLEOTIDE SEQUENCE [LARGE SCALE GENOMIC DNA]</scope>
    <source>
        <strain evidence="13 14">CBS 101986</strain>
    </source>
</reference>
<feature type="region of interest" description="Disordered" evidence="10">
    <location>
        <begin position="625"/>
        <end position="680"/>
    </location>
</feature>
<keyword evidence="6" id="KW-0862">Zinc</keyword>
<sequence>MNGLSPRKRSLWKGKDKAEEPTPDDPDFEDLNPVITYRHLLSRNLGVRDPLRVIALCDSDAFYAACEMNRLGVADDVPLVVLQWDSLIAVNYPARKFGISRMCKKKEALKLCPHLRVVHVATYKEGEKEPGYWDDVDTNTHKVSLDYYRRESMKIAALFKELLPDVEIEKASIDEAFFDFTLPVREILLQRYPYLAQVPADAPNGIDSPLPPPPPISWDGVGNLVPVYPPPPPPPPPAAGEEPSDTPTEGGSTSDASRPADEMESHQREEPPLTWHDIALSIGAELMGKAREEVRTKINYTTSAGIARNKFLAKLVASYKKLNQQTILRNAAIPNYLRPLEFQKIRNLGGKLGTALAKEYDVSTVGDLLTISLGDMQHRFGEESAWVYEVIRGIDRSEVKDKGSTLNKSMLASKNLPQPITKPSEGYHWIRVLAAELALRLNDAREMSPNLWPKTLVLHARKGYEAGRSKQSPFPFTKDLTVDTIAAAGDKLWKDLVGTNSTMKVTNVSLAFTGIDVAEAGQQSIADFLRKPASSSKKRPRDDTEDATLSGGHTPNQAAATPVSGSDGGAHHDQPPDGLTVSYSCARCGKSFKIRPTDQTSGDQEELLMKAKLEHDDYHFAQDLARESGPARPAITADSKPPSSSSGKPKSKPKSVTAKPAKKRKPTPPEPKGIEKFFKK</sequence>
<evidence type="ECO:0000313" key="14">
    <source>
        <dbReference type="Proteomes" id="UP000567179"/>
    </source>
</evidence>
<dbReference type="Proteomes" id="UP000567179">
    <property type="component" value="Unassembled WGS sequence"/>
</dbReference>
<dbReference type="InterPro" id="IPR001126">
    <property type="entry name" value="UmuC"/>
</dbReference>
<feature type="region of interest" description="Disordered" evidence="10">
    <location>
        <begin position="528"/>
        <end position="578"/>
    </location>
</feature>
<dbReference type="SUPFAM" id="SSF100879">
    <property type="entry name" value="Lesion bypass DNA polymerase (Y-family), little finger domain"/>
    <property type="match status" value="1"/>
</dbReference>
<dbReference type="GO" id="GO:0003684">
    <property type="term" value="F:damaged DNA binding"/>
    <property type="evidence" value="ECO:0007669"/>
    <property type="project" value="InterPro"/>
</dbReference>
<dbReference type="PROSITE" id="PS51907">
    <property type="entry name" value="ZF_UBZ3"/>
    <property type="match status" value="1"/>
</dbReference>
<evidence type="ECO:0000256" key="3">
    <source>
        <dbReference type="ARBA" id="ARBA00022723"/>
    </source>
</evidence>
<keyword evidence="7" id="KW-0234">DNA repair</keyword>
<dbReference type="InterPro" id="IPR036775">
    <property type="entry name" value="DNA_pol_Y-fam_lit_finger_sf"/>
</dbReference>
<feature type="compositionally biased region" description="Basic residues" evidence="10">
    <location>
        <begin position="1"/>
        <end position="12"/>
    </location>
</feature>
<dbReference type="Gene3D" id="3.30.70.270">
    <property type="match status" value="1"/>
</dbReference>
<dbReference type="Gene3D" id="1.10.150.20">
    <property type="entry name" value="5' to 3' exonuclease, C-terminal subdomain"/>
    <property type="match status" value="1"/>
</dbReference>
<evidence type="ECO:0000259" key="11">
    <source>
        <dbReference type="PROSITE" id="PS50173"/>
    </source>
</evidence>
<gene>
    <name evidence="13" type="ORF">D9619_004397</name>
</gene>
<protein>
    <recommendedName>
        <fullName evidence="9">DNA polymerase eta</fullName>
    </recommendedName>
</protein>
<keyword evidence="14" id="KW-1185">Reference proteome</keyword>
<dbReference type="GO" id="GO:0006281">
    <property type="term" value="P:DNA repair"/>
    <property type="evidence" value="ECO:0007669"/>
    <property type="project" value="UniProtKB-KW"/>
</dbReference>
<feature type="compositionally biased region" description="Low complexity" evidence="10">
    <location>
        <begin position="639"/>
        <end position="659"/>
    </location>
</feature>
<feature type="domain" description="UBZ3-type" evidence="12">
    <location>
        <begin position="578"/>
        <end position="627"/>
    </location>
</feature>
<dbReference type="InterPro" id="IPR017961">
    <property type="entry name" value="DNA_pol_Y-fam_little_finger"/>
</dbReference>
<evidence type="ECO:0000256" key="10">
    <source>
        <dbReference type="SAM" id="MobiDB-lite"/>
    </source>
</evidence>
<evidence type="ECO:0000256" key="1">
    <source>
        <dbReference type="ARBA" id="ARBA00004123"/>
    </source>
</evidence>
<dbReference type="OrthoDB" id="5723at2759"/>
<evidence type="ECO:0000256" key="9">
    <source>
        <dbReference type="ARBA" id="ARBA00044975"/>
    </source>
</evidence>
<comment type="subcellular location">
    <subcellularLocation>
        <location evidence="1">Nucleus</location>
    </subcellularLocation>
</comment>
<accession>A0A8H5F889</accession>
<keyword evidence="8" id="KW-0539">Nucleus</keyword>
<name>A0A8H5F889_9AGAR</name>
<dbReference type="InterPro" id="IPR052230">
    <property type="entry name" value="DNA_polymerase_eta"/>
</dbReference>
<dbReference type="Gene3D" id="3.40.1170.60">
    <property type="match status" value="1"/>
</dbReference>
<dbReference type="GO" id="GO:0007064">
    <property type="term" value="P:mitotic sister chromatid cohesion"/>
    <property type="evidence" value="ECO:0007669"/>
    <property type="project" value="UniProtKB-ARBA"/>
</dbReference>
<dbReference type="GO" id="GO:0003887">
    <property type="term" value="F:DNA-directed DNA polymerase activity"/>
    <property type="evidence" value="ECO:0007669"/>
    <property type="project" value="TreeGrafter"/>
</dbReference>
<dbReference type="Pfam" id="PF11799">
    <property type="entry name" value="IMS_C"/>
    <property type="match status" value="1"/>
</dbReference>
<organism evidence="13 14">
    <name type="scientific">Psilocybe cf. subviscida</name>
    <dbReference type="NCBI Taxonomy" id="2480587"/>
    <lineage>
        <taxon>Eukaryota</taxon>
        <taxon>Fungi</taxon>
        <taxon>Dikarya</taxon>
        <taxon>Basidiomycota</taxon>
        <taxon>Agaricomycotina</taxon>
        <taxon>Agaricomycetes</taxon>
        <taxon>Agaricomycetidae</taxon>
        <taxon>Agaricales</taxon>
        <taxon>Agaricineae</taxon>
        <taxon>Strophariaceae</taxon>
        <taxon>Psilocybe</taxon>
    </lineage>
</organism>
<dbReference type="GO" id="GO:0008270">
    <property type="term" value="F:zinc ion binding"/>
    <property type="evidence" value="ECO:0007669"/>
    <property type="project" value="UniProtKB-KW"/>
</dbReference>
<dbReference type="PANTHER" id="PTHR45873">
    <property type="entry name" value="DNA POLYMERASE ETA"/>
    <property type="match status" value="1"/>
</dbReference>
<evidence type="ECO:0000256" key="8">
    <source>
        <dbReference type="ARBA" id="ARBA00023242"/>
    </source>
</evidence>
<evidence type="ECO:0000313" key="13">
    <source>
        <dbReference type="EMBL" id="KAF5327177.1"/>
    </source>
</evidence>
<keyword evidence="3" id="KW-0479">Metal-binding</keyword>
<comment type="caution">
    <text evidence="13">The sequence shown here is derived from an EMBL/GenBank/DDBJ whole genome shotgun (WGS) entry which is preliminary data.</text>
</comment>
<feature type="domain" description="UmuC" evidence="11">
    <location>
        <begin position="54"/>
        <end position="349"/>
    </location>
</feature>
<dbReference type="GO" id="GO:0009314">
    <property type="term" value="P:response to radiation"/>
    <property type="evidence" value="ECO:0007669"/>
    <property type="project" value="TreeGrafter"/>
</dbReference>
<feature type="region of interest" description="Disordered" evidence="10">
    <location>
        <begin position="1"/>
        <end position="27"/>
    </location>
</feature>
<dbReference type="Gene3D" id="3.30.1490.100">
    <property type="entry name" value="DNA polymerase, Y-family, little finger domain"/>
    <property type="match status" value="1"/>
</dbReference>
<evidence type="ECO:0000256" key="6">
    <source>
        <dbReference type="ARBA" id="ARBA00022833"/>
    </source>
</evidence>
<dbReference type="PROSITE" id="PS50173">
    <property type="entry name" value="UMUC"/>
    <property type="match status" value="1"/>
</dbReference>